<accession>A0A6C2CJL6</accession>
<keyword evidence="1" id="KW-0472">Membrane</keyword>
<comment type="caution">
    <text evidence="2">The sequence shown here is derived from an EMBL/GenBank/DDBJ whole genome shotgun (WGS) entry which is preliminary data.</text>
</comment>
<gene>
    <name evidence="2" type="ORF">ETQ85_19225</name>
</gene>
<keyword evidence="1" id="KW-0812">Transmembrane</keyword>
<proteinExistence type="predicted"/>
<protein>
    <submittedName>
        <fullName evidence="2">Uncharacterized protein</fullName>
    </submittedName>
</protein>
<feature type="transmembrane region" description="Helical" evidence="1">
    <location>
        <begin position="28"/>
        <end position="46"/>
    </location>
</feature>
<keyword evidence="1" id="KW-1133">Transmembrane helix</keyword>
<dbReference type="AlphaFoldDB" id="A0A6C2CJL6"/>
<keyword evidence="3" id="KW-1185">Reference proteome</keyword>
<sequence length="60" mass="6433">MEVLICRILLASGLVVGVLLAGGQGEQALAPVLLVLLGVALLRRIAPSLPWRLGHGRRYY</sequence>
<dbReference type="Proteomes" id="UP000389128">
    <property type="component" value="Unassembled WGS sequence"/>
</dbReference>
<dbReference type="EMBL" id="SDKK01000021">
    <property type="protein sequence ID" value="TYC54360.1"/>
    <property type="molecule type" value="Genomic_DNA"/>
</dbReference>
<organism evidence="2 3">
    <name type="scientific">Zoogloea oleivorans</name>
    <dbReference type="NCBI Taxonomy" id="1552750"/>
    <lineage>
        <taxon>Bacteria</taxon>
        <taxon>Pseudomonadati</taxon>
        <taxon>Pseudomonadota</taxon>
        <taxon>Betaproteobacteria</taxon>
        <taxon>Rhodocyclales</taxon>
        <taxon>Zoogloeaceae</taxon>
        <taxon>Zoogloea</taxon>
    </lineage>
</organism>
<evidence type="ECO:0000313" key="2">
    <source>
        <dbReference type="EMBL" id="TYC54360.1"/>
    </source>
</evidence>
<evidence type="ECO:0000256" key="1">
    <source>
        <dbReference type="SAM" id="Phobius"/>
    </source>
</evidence>
<evidence type="ECO:0000313" key="3">
    <source>
        <dbReference type="Proteomes" id="UP000389128"/>
    </source>
</evidence>
<dbReference type="RefSeq" id="WP_148580708.1">
    <property type="nucleotide sequence ID" value="NZ_JAVEUW010000098.1"/>
</dbReference>
<name>A0A6C2CJL6_9RHOO</name>
<reference evidence="2 3" key="1">
    <citation type="submission" date="2019-01" db="EMBL/GenBank/DDBJ databases">
        <title>Zoogloea oleivorans genome sequencing and assembly.</title>
        <authorList>
            <person name="Tancsics A."/>
            <person name="Farkas M."/>
            <person name="Kriszt B."/>
            <person name="Maroti G."/>
            <person name="Horvath B."/>
        </authorList>
    </citation>
    <scope>NUCLEOTIDE SEQUENCE [LARGE SCALE GENOMIC DNA]</scope>
    <source>
        <strain evidence="2 3">Buc</strain>
    </source>
</reference>
<feature type="transmembrane region" description="Helical" evidence="1">
    <location>
        <begin position="5"/>
        <end position="22"/>
    </location>
</feature>